<accession>A0A2S8HWR3</accession>
<gene>
    <name evidence="1" type="ORF">C5615_38185</name>
</gene>
<reference evidence="1 2" key="1">
    <citation type="submission" date="2018-02" db="EMBL/GenBank/DDBJ databases">
        <title>Draft genome sequencing of Burkholderia cepacia Y14-15.</title>
        <authorList>
            <person name="Zheng B.-X."/>
        </authorList>
    </citation>
    <scope>NUCLEOTIDE SEQUENCE [LARGE SCALE GENOMIC DNA]</scope>
    <source>
        <strain evidence="1 2">Y14-15</strain>
    </source>
</reference>
<organism evidence="1 2">
    <name type="scientific">Burkholderia cepacia</name>
    <name type="common">Pseudomonas cepacia</name>
    <dbReference type="NCBI Taxonomy" id="292"/>
    <lineage>
        <taxon>Bacteria</taxon>
        <taxon>Pseudomonadati</taxon>
        <taxon>Pseudomonadota</taxon>
        <taxon>Betaproteobacteria</taxon>
        <taxon>Burkholderiales</taxon>
        <taxon>Burkholderiaceae</taxon>
        <taxon>Burkholderia</taxon>
        <taxon>Burkholderia cepacia complex</taxon>
    </lineage>
</organism>
<comment type="caution">
    <text evidence="1">The sequence shown here is derived from an EMBL/GenBank/DDBJ whole genome shotgun (WGS) entry which is preliminary data.</text>
</comment>
<dbReference type="EMBL" id="PUIQ01000131">
    <property type="protein sequence ID" value="PQP07007.1"/>
    <property type="molecule type" value="Genomic_DNA"/>
</dbReference>
<dbReference type="Proteomes" id="UP000238206">
    <property type="component" value="Unassembled WGS sequence"/>
</dbReference>
<proteinExistence type="predicted"/>
<dbReference type="AlphaFoldDB" id="A0A2S8HWR3"/>
<sequence length="83" mass="9217">MVANEVIANPLPLRILSNRLEIHLSISFSGIDQPQGLVVLVRRDFEITVSVANKITTAGRVMWLDLDDILHIPVGPDCLCARR</sequence>
<protein>
    <submittedName>
        <fullName evidence="1">Uncharacterized protein</fullName>
    </submittedName>
</protein>
<evidence type="ECO:0000313" key="1">
    <source>
        <dbReference type="EMBL" id="PQP07007.1"/>
    </source>
</evidence>
<name>A0A2S8HWR3_BURCE</name>
<evidence type="ECO:0000313" key="2">
    <source>
        <dbReference type="Proteomes" id="UP000238206"/>
    </source>
</evidence>